<gene>
    <name evidence="1" type="ORF">EG68_04109</name>
</gene>
<evidence type="ECO:0000313" key="2">
    <source>
        <dbReference type="Proteomes" id="UP000822476"/>
    </source>
</evidence>
<organism evidence="1 2">
    <name type="scientific">Paragonimus skrjabini miyazakii</name>
    <dbReference type="NCBI Taxonomy" id="59628"/>
    <lineage>
        <taxon>Eukaryota</taxon>
        <taxon>Metazoa</taxon>
        <taxon>Spiralia</taxon>
        <taxon>Lophotrochozoa</taxon>
        <taxon>Platyhelminthes</taxon>
        <taxon>Trematoda</taxon>
        <taxon>Digenea</taxon>
        <taxon>Plagiorchiida</taxon>
        <taxon>Troglotremata</taxon>
        <taxon>Troglotrematidae</taxon>
        <taxon>Paragonimus</taxon>
    </lineage>
</organism>
<dbReference type="Proteomes" id="UP000822476">
    <property type="component" value="Unassembled WGS sequence"/>
</dbReference>
<proteinExistence type="predicted"/>
<reference evidence="1" key="1">
    <citation type="submission" date="2019-07" db="EMBL/GenBank/DDBJ databases">
        <title>Annotation for the trematode Paragonimus miyazaki's.</title>
        <authorList>
            <person name="Choi Y.-J."/>
        </authorList>
    </citation>
    <scope>NUCLEOTIDE SEQUENCE</scope>
    <source>
        <strain evidence="1">Japan</strain>
    </source>
</reference>
<sequence>MVDDYIYRRLAVVQQRIDEARRYSEPYPDWRLLNYMSESEKRYKMAYEALMVSARKCRQ</sequence>
<dbReference type="AlphaFoldDB" id="A0A8S9YVV7"/>
<dbReference type="EMBL" id="JTDE01001568">
    <property type="protein sequence ID" value="KAF7258714.1"/>
    <property type="molecule type" value="Genomic_DNA"/>
</dbReference>
<comment type="caution">
    <text evidence="1">The sequence shown here is derived from an EMBL/GenBank/DDBJ whole genome shotgun (WGS) entry which is preliminary data.</text>
</comment>
<protein>
    <submittedName>
        <fullName evidence="1">Uncharacterized protein</fullName>
    </submittedName>
</protein>
<name>A0A8S9YVV7_9TREM</name>
<keyword evidence="2" id="KW-1185">Reference proteome</keyword>
<accession>A0A8S9YVV7</accession>
<evidence type="ECO:0000313" key="1">
    <source>
        <dbReference type="EMBL" id="KAF7258714.1"/>
    </source>
</evidence>
<dbReference type="OrthoDB" id="10419280at2759"/>